<organism evidence="3">
    <name type="scientific">marine sediment metagenome</name>
    <dbReference type="NCBI Taxonomy" id="412755"/>
    <lineage>
        <taxon>unclassified sequences</taxon>
        <taxon>metagenomes</taxon>
        <taxon>ecological metagenomes</taxon>
    </lineage>
</organism>
<gene>
    <name evidence="3" type="ORF">LCGC14_2318210</name>
</gene>
<name>A0A0F9FDD1_9ZZZZ</name>
<feature type="non-terminal residue" evidence="3">
    <location>
        <position position="1"/>
    </location>
</feature>
<keyword evidence="1" id="KW-1188">Viral release from host cell</keyword>
<dbReference type="InterPro" id="IPR035421">
    <property type="entry name" value="Terminase_6C"/>
</dbReference>
<protein>
    <recommendedName>
        <fullName evidence="2">Terminase large subunit gp17-like C-terminal domain-containing protein</fullName>
    </recommendedName>
</protein>
<evidence type="ECO:0000256" key="1">
    <source>
        <dbReference type="ARBA" id="ARBA00022612"/>
    </source>
</evidence>
<dbReference type="Pfam" id="PF17289">
    <property type="entry name" value="Terminase_6C"/>
    <property type="match status" value="1"/>
</dbReference>
<proteinExistence type="predicted"/>
<comment type="caution">
    <text evidence="3">The sequence shown here is derived from an EMBL/GenBank/DDBJ whole genome shotgun (WGS) entry which is preliminary data.</text>
</comment>
<accession>A0A0F9FDD1</accession>
<dbReference type="EMBL" id="LAZR01033058">
    <property type="protein sequence ID" value="KKL49167.1"/>
    <property type="molecule type" value="Genomic_DNA"/>
</dbReference>
<sequence length="126" mass="13872">SNWGHAVIYVYDELGADLIVAESNFGGDLVKANIRVHSKRAPVKMVPATRGKAIRAEPVEALYEEDLVHHVGAFPELEAELTSWVPGETTESPNRLDALVWMITELMLVPRVRTGGAGTIRINRGR</sequence>
<evidence type="ECO:0000259" key="2">
    <source>
        <dbReference type="Pfam" id="PF17289"/>
    </source>
</evidence>
<feature type="domain" description="Terminase large subunit gp17-like C-terminal" evidence="2">
    <location>
        <begin position="19"/>
        <end position="104"/>
    </location>
</feature>
<dbReference type="AlphaFoldDB" id="A0A0F9FDD1"/>
<reference evidence="3" key="1">
    <citation type="journal article" date="2015" name="Nature">
        <title>Complex archaea that bridge the gap between prokaryotes and eukaryotes.</title>
        <authorList>
            <person name="Spang A."/>
            <person name="Saw J.H."/>
            <person name="Jorgensen S.L."/>
            <person name="Zaremba-Niedzwiedzka K."/>
            <person name="Martijn J."/>
            <person name="Lind A.E."/>
            <person name="van Eijk R."/>
            <person name="Schleper C."/>
            <person name="Guy L."/>
            <person name="Ettema T.J."/>
        </authorList>
    </citation>
    <scope>NUCLEOTIDE SEQUENCE</scope>
</reference>
<evidence type="ECO:0000313" key="3">
    <source>
        <dbReference type="EMBL" id="KKL49167.1"/>
    </source>
</evidence>